<protein>
    <submittedName>
        <fullName evidence="1">Uncharacterized protein</fullName>
    </submittedName>
</protein>
<accession>A0A4R1RZX8</accession>
<dbReference type="Proteomes" id="UP000295008">
    <property type="component" value="Unassembled WGS sequence"/>
</dbReference>
<sequence length="68" mass="8155">MTQQMPFEVLSSHSGQALIYTESPKLMSYLDKRDTHIFSDYYQDNQLIARSYRIHKSYLPHLKNRFQS</sequence>
<dbReference type="EMBL" id="SLUN01000006">
    <property type="protein sequence ID" value="TCL72356.1"/>
    <property type="molecule type" value="Genomic_DNA"/>
</dbReference>
<name>A0A4R1RZX8_HYDET</name>
<proteinExistence type="predicted"/>
<comment type="caution">
    <text evidence="1">The sequence shown here is derived from an EMBL/GenBank/DDBJ whole genome shotgun (WGS) entry which is preliminary data.</text>
</comment>
<keyword evidence="2" id="KW-1185">Reference proteome</keyword>
<reference evidence="1 2" key="1">
    <citation type="submission" date="2019-03" db="EMBL/GenBank/DDBJ databases">
        <title>Genomic Encyclopedia of Type Strains, Phase IV (KMG-IV): sequencing the most valuable type-strain genomes for metagenomic binning, comparative biology and taxonomic classification.</title>
        <authorList>
            <person name="Goeker M."/>
        </authorList>
    </citation>
    <scope>NUCLEOTIDE SEQUENCE [LARGE SCALE GENOMIC DNA]</scope>
    <source>
        <strain evidence="1 2">LX-B</strain>
    </source>
</reference>
<evidence type="ECO:0000313" key="1">
    <source>
        <dbReference type="EMBL" id="TCL72356.1"/>
    </source>
</evidence>
<organism evidence="1 2">
    <name type="scientific">Hydrogenispora ethanolica</name>
    <dbReference type="NCBI Taxonomy" id="1082276"/>
    <lineage>
        <taxon>Bacteria</taxon>
        <taxon>Bacillati</taxon>
        <taxon>Bacillota</taxon>
        <taxon>Hydrogenispora</taxon>
    </lineage>
</organism>
<evidence type="ECO:0000313" key="2">
    <source>
        <dbReference type="Proteomes" id="UP000295008"/>
    </source>
</evidence>
<dbReference type="AlphaFoldDB" id="A0A4R1RZX8"/>
<gene>
    <name evidence="1" type="ORF">EDC14_100666</name>
</gene>